<dbReference type="EMBL" id="CATOUU010000522">
    <property type="protein sequence ID" value="CAI9932672.1"/>
    <property type="molecule type" value="Genomic_DNA"/>
</dbReference>
<protein>
    <submittedName>
        <fullName evidence="3">Hypothetical_protein</fullName>
    </submittedName>
</protein>
<feature type="transmembrane region" description="Helical" evidence="1">
    <location>
        <begin position="113"/>
        <end position="132"/>
    </location>
</feature>
<dbReference type="Proteomes" id="UP001642409">
    <property type="component" value="Unassembled WGS sequence"/>
</dbReference>
<reference evidence="2" key="1">
    <citation type="submission" date="2023-06" db="EMBL/GenBank/DDBJ databases">
        <authorList>
            <person name="Kurt Z."/>
        </authorList>
    </citation>
    <scope>NUCLEOTIDE SEQUENCE</scope>
</reference>
<evidence type="ECO:0000256" key="1">
    <source>
        <dbReference type="SAM" id="Phobius"/>
    </source>
</evidence>
<keyword evidence="1" id="KW-0812">Transmembrane</keyword>
<keyword evidence="1" id="KW-0472">Membrane</keyword>
<evidence type="ECO:0000313" key="4">
    <source>
        <dbReference type="Proteomes" id="UP001642409"/>
    </source>
</evidence>
<evidence type="ECO:0000313" key="2">
    <source>
        <dbReference type="EMBL" id="CAI9932672.1"/>
    </source>
</evidence>
<gene>
    <name evidence="2" type="ORF">HINF_LOCUS20317</name>
    <name evidence="3" type="ORF">HINF_LOCUS70259</name>
</gene>
<evidence type="ECO:0000313" key="3">
    <source>
        <dbReference type="EMBL" id="CAL6099812.1"/>
    </source>
</evidence>
<sequence length="215" mass="24612">MAPVYRTIQIPQSNFTESNNSYKLCPTIVLTKNIPTINPLSFDFGIHFIKQQKLPTSQHAKLMDAIITITNEQITATISYAKVGCLFQRLTDFYINIPSQLSESKQATDVSKIAAFINVVSLFYLYFMLITVKETKTVKEFTQLQCLVSMQLCDIQIVFSKQQYVNNQHIKNITVTFVSIYPLIFRQLGCLHNLCSITISLLVLNDIYFDVFEVL</sequence>
<comment type="caution">
    <text evidence="2">The sequence shown here is derived from an EMBL/GenBank/DDBJ whole genome shotgun (WGS) entry which is preliminary data.</text>
</comment>
<accession>A0AA86PB38</accession>
<dbReference type="EMBL" id="CAXDID020000524">
    <property type="protein sequence ID" value="CAL6099812.1"/>
    <property type="molecule type" value="Genomic_DNA"/>
</dbReference>
<keyword evidence="1" id="KW-1133">Transmembrane helix</keyword>
<dbReference type="AlphaFoldDB" id="A0AA86PB38"/>
<proteinExistence type="predicted"/>
<keyword evidence="4" id="KW-1185">Reference proteome</keyword>
<reference evidence="3 4" key="2">
    <citation type="submission" date="2024-07" db="EMBL/GenBank/DDBJ databases">
        <authorList>
            <person name="Akdeniz Z."/>
        </authorList>
    </citation>
    <scope>NUCLEOTIDE SEQUENCE [LARGE SCALE GENOMIC DNA]</scope>
</reference>
<name>A0AA86PB38_9EUKA</name>
<organism evidence="2">
    <name type="scientific">Hexamita inflata</name>
    <dbReference type="NCBI Taxonomy" id="28002"/>
    <lineage>
        <taxon>Eukaryota</taxon>
        <taxon>Metamonada</taxon>
        <taxon>Diplomonadida</taxon>
        <taxon>Hexamitidae</taxon>
        <taxon>Hexamitinae</taxon>
        <taxon>Hexamita</taxon>
    </lineage>
</organism>